<dbReference type="PROSITE" id="PS00041">
    <property type="entry name" value="HTH_ARAC_FAMILY_1"/>
    <property type="match status" value="1"/>
</dbReference>
<dbReference type="SMART" id="SM00342">
    <property type="entry name" value="HTH_ARAC"/>
    <property type="match status" value="1"/>
</dbReference>
<reference evidence="6" key="1">
    <citation type="journal article" date="2019" name="Int. J. Syst. Evol. Microbiol.">
        <title>The Global Catalogue of Microorganisms (GCM) 10K type strain sequencing project: providing services to taxonomists for standard genome sequencing and annotation.</title>
        <authorList>
            <consortium name="The Broad Institute Genomics Platform"/>
            <consortium name="The Broad Institute Genome Sequencing Center for Infectious Disease"/>
            <person name="Wu L."/>
            <person name="Ma J."/>
        </authorList>
    </citation>
    <scope>NUCLEOTIDE SEQUENCE [LARGE SCALE GENOMIC DNA]</scope>
    <source>
        <strain evidence="6">JCM 17326</strain>
    </source>
</reference>
<evidence type="ECO:0000313" key="5">
    <source>
        <dbReference type="EMBL" id="GAA3586562.1"/>
    </source>
</evidence>
<comment type="caution">
    <text evidence="5">The sequence shown here is derived from an EMBL/GenBank/DDBJ whole genome shotgun (WGS) entry which is preliminary data.</text>
</comment>
<protein>
    <submittedName>
        <fullName evidence="5">AraC family transcriptional regulator</fullName>
    </submittedName>
</protein>
<dbReference type="InterPro" id="IPR018062">
    <property type="entry name" value="HTH_AraC-typ_CS"/>
</dbReference>
<dbReference type="InterPro" id="IPR032783">
    <property type="entry name" value="AraC_lig"/>
</dbReference>
<name>A0ABP6YMD6_9ACTN</name>
<dbReference type="PROSITE" id="PS01124">
    <property type="entry name" value="HTH_ARAC_FAMILY_2"/>
    <property type="match status" value="1"/>
</dbReference>
<dbReference type="Pfam" id="PF12833">
    <property type="entry name" value="HTH_18"/>
    <property type="match status" value="1"/>
</dbReference>
<evidence type="ECO:0000259" key="4">
    <source>
        <dbReference type="PROSITE" id="PS01124"/>
    </source>
</evidence>
<organism evidence="5 6">
    <name type="scientific">Nonomuraea rosea</name>
    <dbReference type="NCBI Taxonomy" id="638574"/>
    <lineage>
        <taxon>Bacteria</taxon>
        <taxon>Bacillati</taxon>
        <taxon>Actinomycetota</taxon>
        <taxon>Actinomycetes</taxon>
        <taxon>Streptosporangiales</taxon>
        <taxon>Streptosporangiaceae</taxon>
        <taxon>Nonomuraea</taxon>
    </lineage>
</organism>
<dbReference type="EMBL" id="BAABDQ010000023">
    <property type="protein sequence ID" value="GAA3586562.1"/>
    <property type="molecule type" value="Genomic_DNA"/>
</dbReference>
<evidence type="ECO:0000256" key="2">
    <source>
        <dbReference type="ARBA" id="ARBA00023125"/>
    </source>
</evidence>
<evidence type="ECO:0000256" key="3">
    <source>
        <dbReference type="ARBA" id="ARBA00023163"/>
    </source>
</evidence>
<keyword evidence="2" id="KW-0238">DNA-binding</keyword>
<sequence length="304" mass="32913">MLRTILNPPWSVQVRDGAPLNLVAVLRGMPWIVPSTGDAVRLNTGDIAMMRGPDMFTFADDPRTPIQVVVQPGPRRMTAAGADLPEVADPDVHTWVNGERAHDGADGSSVLLIGKYSGPGEIATHLLHALPPLLVIPTAAHLESALVSLLAKETVRNEPGQDLVLERLLDVLLVGTLRQWLTRPDADAPAWYRANGDPVVGSVLRLIHRDPGHPWTVDALARQAGVSRATLTRRFTDLVGMPPMAYLTGWRIDVAADLLMESDATIDVVARQVGYGSGFAFSAAFKRARGVSPQRYRAHAHARP</sequence>
<gene>
    <name evidence="5" type="ORF">GCM10022419_080940</name>
</gene>
<dbReference type="InterPro" id="IPR018060">
    <property type="entry name" value="HTH_AraC"/>
</dbReference>
<dbReference type="Proteomes" id="UP001500630">
    <property type="component" value="Unassembled WGS sequence"/>
</dbReference>
<feature type="domain" description="HTH araC/xylS-type" evidence="4">
    <location>
        <begin position="201"/>
        <end position="299"/>
    </location>
</feature>
<keyword evidence="6" id="KW-1185">Reference proteome</keyword>
<evidence type="ECO:0000256" key="1">
    <source>
        <dbReference type="ARBA" id="ARBA00023015"/>
    </source>
</evidence>
<proteinExistence type="predicted"/>
<dbReference type="Pfam" id="PF12852">
    <property type="entry name" value="Cupin_6"/>
    <property type="match status" value="1"/>
</dbReference>
<accession>A0ABP6YMD6</accession>
<keyword evidence="1" id="KW-0805">Transcription regulation</keyword>
<dbReference type="PANTHER" id="PTHR46796">
    <property type="entry name" value="HTH-TYPE TRANSCRIPTIONAL ACTIVATOR RHAS-RELATED"/>
    <property type="match status" value="1"/>
</dbReference>
<dbReference type="Gene3D" id="1.10.10.60">
    <property type="entry name" value="Homeodomain-like"/>
    <property type="match status" value="2"/>
</dbReference>
<evidence type="ECO:0000313" key="6">
    <source>
        <dbReference type="Proteomes" id="UP001500630"/>
    </source>
</evidence>
<dbReference type="SUPFAM" id="SSF46689">
    <property type="entry name" value="Homeodomain-like"/>
    <property type="match status" value="2"/>
</dbReference>
<dbReference type="InterPro" id="IPR009057">
    <property type="entry name" value="Homeodomain-like_sf"/>
</dbReference>
<keyword evidence="3" id="KW-0804">Transcription</keyword>
<dbReference type="InterPro" id="IPR050204">
    <property type="entry name" value="AraC_XylS_family_regulators"/>
</dbReference>
<dbReference type="PANTHER" id="PTHR46796:SF13">
    <property type="entry name" value="HTH-TYPE TRANSCRIPTIONAL ACTIVATOR RHAS"/>
    <property type="match status" value="1"/>
</dbReference>